<evidence type="ECO:0000256" key="2">
    <source>
        <dbReference type="ARBA" id="ARBA00004123"/>
    </source>
</evidence>
<keyword evidence="7" id="KW-0862">Zinc</keyword>
<protein>
    <recommendedName>
        <fullName evidence="14">C2H2-type domain-containing protein</fullName>
    </recommendedName>
</protein>
<dbReference type="SMART" id="SM00355">
    <property type="entry name" value="ZnF_C2H2"/>
    <property type="match status" value="5"/>
</dbReference>
<evidence type="ECO:0000256" key="1">
    <source>
        <dbReference type="ARBA" id="ARBA00003767"/>
    </source>
</evidence>
<dbReference type="SUPFAM" id="SSF57667">
    <property type="entry name" value="beta-beta-alpha zinc fingers"/>
    <property type="match status" value="3"/>
</dbReference>
<dbReference type="Gene3D" id="3.30.160.60">
    <property type="entry name" value="Classic Zinc Finger"/>
    <property type="match status" value="5"/>
</dbReference>
<evidence type="ECO:0000256" key="10">
    <source>
        <dbReference type="ARBA" id="ARBA00023163"/>
    </source>
</evidence>
<dbReference type="GO" id="GO:0045892">
    <property type="term" value="P:negative regulation of DNA-templated transcription"/>
    <property type="evidence" value="ECO:0007669"/>
    <property type="project" value="UniProtKB-ARBA"/>
</dbReference>
<proteinExistence type="inferred from homology"/>
<evidence type="ECO:0000256" key="8">
    <source>
        <dbReference type="ARBA" id="ARBA00023015"/>
    </source>
</evidence>
<evidence type="ECO:0000256" key="12">
    <source>
        <dbReference type="ARBA" id="ARBA00037948"/>
    </source>
</evidence>
<organism evidence="15 16">
    <name type="scientific">Drosophila virilis</name>
    <name type="common">Fruit fly</name>
    <dbReference type="NCBI Taxonomy" id="7244"/>
    <lineage>
        <taxon>Eukaryota</taxon>
        <taxon>Metazoa</taxon>
        <taxon>Ecdysozoa</taxon>
        <taxon>Arthropoda</taxon>
        <taxon>Hexapoda</taxon>
        <taxon>Insecta</taxon>
        <taxon>Pterygota</taxon>
        <taxon>Neoptera</taxon>
        <taxon>Endopterygota</taxon>
        <taxon>Diptera</taxon>
        <taxon>Brachycera</taxon>
        <taxon>Muscomorpha</taxon>
        <taxon>Ephydroidea</taxon>
        <taxon>Drosophilidae</taxon>
        <taxon>Drosophila</taxon>
    </lineage>
</organism>
<keyword evidence="8" id="KW-0805">Transcription regulation</keyword>
<keyword evidence="4" id="KW-0479">Metal-binding</keyword>
<evidence type="ECO:0000256" key="5">
    <source>
        <dbReference type="ARBA" id="ARBA00022737"/>
    </source>
</evidence>
<dbReference type="OrthoDB" id="8117402at2759"/>
<comment type="similarity">
    <text evidence="12">Belongs to the snail C2H2-type zinc-finger protein family.</text>
</comment>
<dbReference type="Proteomes" id="UP000008792">
    <property type="component" value="Unassembled WGS sequence"/>
</dbReference>
<dbReference type="InterPro" id="IPR036236">
    <property type="entry name" value="Znf_C2H2_sf"/>
</dbReference>
<dbReference type="FunFam" id="3.30.160.60:FF:000495">
    <property type="entry name" value="zinc finger protein 668"/>
    <property type="match status" value="1"/>
</dbReference>
<evidence type="ECO:0000256" key="11">
    <source>
        <dbReference type="ARBA" id="ARBA00023242"/>
    </source>
</evidence>
<dbReference type="FunFam" id="3.30.160.60:FF:000226">
    <property type="entry name" value="Zinc finger protein 236 variant"/>
    <property type="match status" value="1"/>
</dbReference>
<evidence type="ECO:0000256" key="13">
    <source>
        <dbReference type="PROSITE-ProRule" id="PRU00042"/>
    </source>
</evidence>
<dbReference type="FunFam" id="3.30.160.60:FF:000100">
    <property type="entry name" value="Zinc finger 45-like"/>
    <property type="match status" value="1"/>
</dbReference>
<dbReference type="KEGG" id="dvi:6635957"/>
<evidence type="ECO:0000256" key="9">
    <source>
        <dbReference type="ARBA" id="ARBA00023125"/>
    </source>
</evidence>
<dbReference type="PROSITE" id="PS50157">
    <property type="entry name" value="ZINC_FINGER_C2H2_2"/>
    <property type="match status" value="5"/>
</dbReference>
<dbReference type="OMA" id="AYELRIH"/>
<gene>
    <name evidence="15" type="primary">Dvir\GJ18520</name>
    <name evidence="15" type="ORF">Dvir_GJ18520</name>
</gene>
<evidence type="ECO:0000256" key="6">
    <source>
        <dbReference type="ARBA" id="ARBA00022771"/>
    </source>
</evidence>
<dbReference type="InParanoid" id="B4ME46"/>
<keyword evidence="10" id="KW-0804">Transcription</keyword>
<feature type="domain" description="C2H2-type" evidence="14">
    <location>
        <begin position="100"/>
        <end position="127"/>
    </location>
</feature>
<accession>B4ME46</accession>
<dbReference type="PANTHER" id="PTHR24388">
    <property type="entry name" value="ZINC FINGER PROTEIN"/>
    <property type="match status" value="1"/>
</dbReference>
<dbReference type="EMBL" id="CH940662">
    <property type="protein sequence ID" value="EDW58811.1"/>
    <property type="molecule type" value="Genomic_DNA"/>
</dbReference>
<dbReference type="InterPro" id="IPR050527">
    <property type="entry name" value="Snail/Krueppel_Znf"/>
</dbReference>
<dbReference type="SMR" id="B4ME46"/>
<dbReference type="HOGENOM" id="CLU_1190969_0_0_1"/>
<keyword evidence="6 13" id="KW-0863">Zinc-finger</keyword>
<keyword evidence="16" id="KW-1185">Reference proteome</keyword>
<evidence type="ECO:0000256" key="7">
    <source>
        <dbReference type="ARBA" id="ARBA00022833"/>
    </source>
</evidence>
<dbReference type="STRING" id="7244.B4ME46"/>
<dbReference type="InterPro" id="IPR013087">
    <property type="entry name" value="Znf_C2H2_type"/>
</dbReference>
<sequence length="222" mass="25280">MEGLLNLACIKQEPVQHEDHEAVLADMACGAIEIGPIKVELPETESHKNNMKVQRKKQAPVKNAQIELRRVYPCAQCARTFDSAYELRIHRQIHTGKLPYKCSYCPISFAHKSIYTAHIRGHSSGGPYVKQPQHACHHCGKTFTDKPNYAAHMNIHSSLRPYRCTYCPKGFLRSCALKKHLRTHTGERPYKCNHCPKAFIQSAHLKSHIRTHADDRAFMCGQ</sequence>
<feature type="domain" description="C2H2-type" evidence="14">
    <location>
        <begin position="190"/>
        <end position="217"/>
    </location>
</feature>
<dbReference type="PROSITE" id="PS00028">
    <property type="entry name" value="ZINC_FINGER_C2H2_1"/>
    <property type="match status" value="5"/>
</dbReference>
<dbReference type="PANTHER" id="PTHR24388:SF53">
    <property type="entry name" value="CHORION TRANSCRIPTION FACTOR CF2-RELATED"/>
    <property type="match status" value="1"/>
</dbReference>
<feature type="domain" description="C2H2-type" evidence="14">
    <location>
        <begin position="72"/>
        <end position="99"/>
    </location>
</feature>
<dbReference type="GO" id="GO:0008270">
    <property type="term" value="F:zinc ion binding"/>
    <property type="evidence" value="ECO:0007669"/>
    <property type="project" value="UniProtKB-KW"/>
</dbReference>
<reference evidence="15 16" key="1">
    <citation type="journal article" date="2007" name="Nature">
        <title>Evolution of genes and genomes on the Drosophila phylogeny.</title>
        <authorList>
            <consortium name="Drosophila 12 Genomes Consortium"/>
            <person name="Clark A.G."/>
            <person name="Eisen M.B."/>
            <person name="Smith D.R."/>
            <person name="Bergman C.M."/>
            <person name="Oliver B."/>
            <person name="Markow T.A."/>
            <person name="Kaufman T.C."/>
            <person name="Kellis M."/>
            <person name="Gelbart W."/>
            <person name="Iyer V.N."/>
            <person name="Pollard D.A."/>
            <person name="Sackton T.B."/>
            <person name="Larracuente A.M."/>
            <person name="Singh N.D."/>
            <person name="Abad J.P."/>
            <person name="Abt D.N."/>
            <person name="Adryan B."/>
            <person name="Aguade M."/>
            <person name="Akashi H."/>
            <person name="Anderson W.W."/>
            <person name="Aquadro C.F."/>
            <person name="Ardell D.H."/>
            <person name="Arguello R."/>
            <person name="Artieri C.G."/>
            <person name="Barbash D.A."/>
            <person name="Barker D."/>
            <person name="Barsanti P."/>
            <person name="Batterham P."/>
            <person name="Batzoglou S."/>
            <person name="Begun D."/>
            <person name="Bhutkar A."/>
            <person name="Blanco E."/>
            <person name="Bosak S.A."/>
            <person name="Bradley R.K."/>
            <person name="Brand A.D."/>
            <person name="Brent M.R."/>
            <person name="Brooks A.N."/>
            <person name="Brown R.H."/>
            <person name="Butlin R.K."/>
            <person name="Caggese C."/>
            <person name="Calvi B.R."/>
            <person name="Bernardo de Carvalho A."/>
            <person name="Caspi A."/>
            <person name="Castrezana S."/>
            <person name="Celniker S.E."/>
            <person name="Chang J.L."/>
            <person name="Chapple C."/>
            <person name="Chatterji S."/>
            <person name="Chinwalla A."/>
            <person name="Civetta A."/>
            <person name="Clifton S.W."/>
            <person name="Comeron J.M."/>
            <person name="Costello J.C."/>
            <person name="Coyne J.A."/>
            <person name="Daub J."/>
            <person name="David R.G."/>
            <person name="Delcher A.L."/>
            <person name="Delehaunty K."/>
            <person name="Do C.B."/>
            <person name="Ebling H."/>
            <person name="Edwards K."/>
            <person name="Eickbush T."/>
            <person name="Evans J.D."/>
            <person name="Filipski A."/>
            <person name="Findeiss S."/>
            <person name="Freyhult E."/>
            <person name="Fulton L."/>
            <person name="Fulton R."/>
            <person name="Garcia A.C."/>
            <person name="Gardiner A."/>
            <person name="Garfield D.A."/>
            <person name="Garvin B.E."/>
            <person name="Gibson G."/>
            <person name="Gilbert D."/>
            <person name="Gnerre S."/>
            <person name="Godfrey J."/>
            <person name="Good R."/>
            <person name="Gotea V."/>
            <person name="Gravely B."/>
            <person name="Greenberg A.J."/>
            <person name="Griffiths-Jones S."/>
            <person name="Gross S."/>
            <person name="Guigo R."/>
            <person name="Gustafson E.A."/>
            <person name="Haerty W."/>
            <person name="Hahn M.W."/>
            <person name="Halligan D.L."/>
            <person name="Halpern A.L."/>
            <person name="Halter G.M."/>
            <person name="Han M.V."/>
            <person name="Heger A."/>
            <person name="Hillier L."/>
            <person name="Hinrichs A.S."/>
            <person name="Holmes I."/>
            <person name="Hoskins R.A."/>
            <person name="Hubisz M.J."/>
            <person name="Hultmark D."/>
            <person name="Huntley M.A."/>
            <person name="Jaffe D.B."/>
            <person name="Jagadeeshan S."/>
            <person name="Jeck W.R."/>
            <person name="Johnson J."/>
            <person name="Jones C.D."/>
            <person name="Jordan W.C."/>
            <person name="Karpen G.H."/>
            <person name="Kataoka E."/>
            <person name="Keightley P.D."/>
            <person name="Kheradpour P."/>
            <person name="Kirkness E.F."/>
            <person name="Koerich L.B."/>
            <person name="Kristiansen K."/>
            <person name="Kudrna D."/>
            <person name="Kulathinal R.J."/>
            <person name="Kumar S."/>
            <person name="Kwok R."/>
            <person name="Lander E."/>
            <person name="Langley C.H."/>
            <person name="Lapoint R."/>
            <person name="Lazzaro B.P."/>
            <person name="Lee S.J."/>
            <person name="Levesque L."/>
            <person name="Li R."/>
            <person name="Lin C.F."/>
            <person name="Lin M.F."/>
            <person name="Lindblad-Toh K."/>
            <person name="Llopart A."/>
            <person name="Long M."/>
            <person name="Low L."/>
            <person name="Lozovsky E."/>
            <person name="Lu J."/>
            <person name="Luo M."/>
            <person name="Machado C.A."/>
            <person name="Makalowski W."/>
            <person name="Marzo M."/>
            <person name="Matsuda M."/>
            <person name="Matzkin L."/>
            <person name="McAllister B."/>
            <person name="McBride C.S."/>
            <person name="McKernan B."/>
            <person name="McKernan K."/>
            <person name="Mendez-Lago M."/>
            <person name="Minx P."/>
            <person name="Mollenhauer M.U."/>
            <person name="Montooth K."/>
            <person name="Mount S.M."/>
            <person name="Mu X."/>
            <person name="Myers E."/>
            <person name="Negre B."/>
            <person name="Newfeld S."/>
            <person name="Nielsen R."/>
            <person name="Noor M.A."/>
            <person name="O'Grady P."/>
            <person name="Pachter L."/>
            <person name="Papaceit M."/>
            <person name="Parisi M.J."/>
            <person name="Parisi M."/>
            <person name="Parts L."/>
            <person name="Pedersen J.S."/>
            <person name="Pesole G."/>
            <person name="Phillippy A.M."/>
            <person name="Ponting C.P."/>
            <person name="Pop M."/>
            <person name="Porcelli D."/>
            <person name="Powell J.R."/>
            <person name="Prohaska S."/>
            <person name="Pruitt K."/>
            <person name="Puig M."/>
            <person name="Quesneville H."/>
            <person name="Ram K.R."/>
            <person name="Rand D."/>
            <person name="Rasmussen M.D."/>
            <person name="Reed L.K."/>
            <person name="Reenan R."/>
            <person name="Reily A."/>
            <person name="Remington K.A."/>
            <person name="Rieger T.T."/>
            <person name="Ritchie M.G."/>
            <person name="Robin C."/>
            <person name="Rogers Y.H."/>
            <person name="Rohde C."/>
            <person name="Rozas J."/>
            <person name="Rubenfield M.J."/>
            <person name="Ruiz A."/>
            <person name="Russo S."/>
            <person name="Salzberg S.L."/>
            <person name="Sanchez-Gracia A."/>
            <person name="Saranga D.J."/>
            <person name="Sato H."/>
            <person name="Schaeffer S.W."/>
            <person name="Schatz M.C."/>
            <person name="Schlenke T."/>
            <person name="Schwartz R."/>
            <person name="Segarra C."/>
            <person name="Singh R.S."/>
            <person name="Sirot L."/>
            <person name="Sirota M."/>
            <person name="Sisneros N.B."/>
            <person name="Smith C.D."/>
            <person name="Smith T.F."/>
            <person name="Spieth J."/>
            <person name="Stage D.E."/>
            <person name="Stark A."/>
            <person name="Stephan W."/>
            <person name="Strausberg R.L."/>
            <person name="Strempel S."/>
            <person name="Sturgill D."/>
            <person name="Sutton G."/>
            <person name="Sutton G.G."/>
            <person name="Tao W."/>
            <person name="Teichmann S."/>
            <person name="Tobari Y.N."/>
            <person name="Tomimura Y."/>
            <person name="Tsolas J.M."/>
            <person name="Valente V.L."/>
            <person name="Venter E."/>
            <person name="Venter J.C."/>
            <person name="Vicario S."/>
            <person name="Vieira F.G."/>
            <person name="Vilella A.J."/>
            <person name="Villasante A."/>
            <person name="Walenz B."/>
            <person name="Wang J."/>
            <person name="Wasserman M."/>
            <person name="Watts T."/>
            <person name="Wilson D."/>
            <person name="Wilson R.K."/>
            <person name="Wing R.A."/>
            <person name="Wolfner M.F."/>
            <person name="Wong A."/>
            <person name="Wong G.K."/>
            <person name="Wu C.I."/>
            <person name="Wu G."/>
            <person name="Yamamoto D."/>
            <person name="Yang H.P."/>
            <person name="Yang S.P."/>
            <person name="Yorke J.A."/>
            <person name="Yoshida K."/>
            <person name="Zdobnov E."/>
            <person name="Zhang P."/>
            <person name="Zhang Y."/>
            <person name="Zimin A.V."/>
            <person name="Baldwin J."/>
            <person name="Abdouelleil A."/>
            <person name="Abdulkadir J."/>
            <person name="Abebe A."/>
            <person name="Abera B."/>
            <person name="Abreu J."/>
            <person name="Acer S.C."/>
            <person name="Aftuck L."/>
            <person name="Alexander A."/>
            <person name="An P."/>
            <person name="Anderson E."/>
            <person name="Anderson S."/>
            <person name="Arachi H."/>
            <person name="Azer M."/>
            <person name="Bachantsang P."/>
            <person name="Barry A."/>
            <person name="Bayul T."/>
            <person name="Berlin A."/>
            <person name="Bessette D."/>
            <person name="Bloom T."/>
            <person name="Blye J."/>
            <person name="Boguslavskiy L."/>
            <person name="Bonnet C."/>
            <person name="Boukhgalter B."/>
            <person name="Bourzgui I."/>
            <person name="Brown A."/>
            <person name="Cahill P."/>
            <person name="Channer S."/>
            <person name="Cheshatsang Y."/>
            <person name="Chuda L."/>
            <person name="Citroen M."/>
            <person name="Collymore A."/>
            <person name="Cooke P."/>
            <person name="Costello M."/>
            <person name="D'Aco K."/>
            <person name="Daza R."/>
            <person name="De Haan G."/>
            <person name="DeGray S."/>
            <person name="DeMaso C."/>
            <person name="Dhargay N."/>
            <person name="Dooley K."/>
            <person name="Dooley E."/>
            <person name="Doricent M."/>
            <person name="Dorje P."/>
            <person name="Dorjee K."/>
            <person name="Dupes A."/>
            <person name="Elong R."/>
            <person name="Falk J."/>
            <person name="Farina A."/>
            <person name="Faro S."/>
            <person name="Ferguson D."/>
            <person name="Fisher S."/>
            <person name="Foley C.D."/>
            <person name="Franke A."/>
            <person name="Friedrich D."/>
            <person name="Gadbois L."/>
            <person name="Gearin G."/>
            <person name="Gearin C.R."/>
            <person name="Giannoukos G."/>
            <person name="Goode T."/>
            <person name="Graham J."/>
            <person name="Grandbois E."/>
            <person name="Grewal S."/>
            <person name="Gyaltsen K."/>
            <person name="Hafez N."/>
            <person name="Hagos B."/>
            <person name="Hall J."/>
            <person name="Henson C."/>
            <person name="Hollinger A."/>
            <person name="Honan T."/>
            <person name="Huard M.D."/>
            <person name="Hughes L."/>
            <person name="Hurhula B."/>
            <person name="Husby M.E."/>
            <person name="Kamat A."/>
            <person name="Kanga B."/>
            <person name="Kashin S."/>
            <person name="Khazanovich D."/>
            <person name="Kisner P."/>
            <person name="Lance K."/>
            <person name="Lara M."/>
            <person name="Lee W."/>
            <person name="Lennon N."/>
            <person name="Letendre F."/>
            <person name="LeVine R."/>
            <person name="Lipovsky A."/>
            <person name="Liu X."/>
            <person name="Liu J."/>
            <person name="Liu S."/>
            <person name="Lokyitsang T."/>
            <person name="Lokyitsang Y."/>
            <person name="Lubonja R."/>
            <person name="Lui A."/>
            <person name="MacDonald P."/>
            <person name="Magnisalis V."/>
            <person name="Maru K."/>
            <person name="Matthews C."/>
            <person name="McCusker W."/>
            <person name="McDonough S."/>
            <person name="Mehta T."/>
            <person name="Meldrim J."/>
            <person name="Meneus L."/>
            <person name="Mihai O."/>
            <person name="Mihalev A."/>
            <person name="Mihova T."/>
            <person name="Mittelman R."/>
            <person name="Mlenga V."/>
            <person name="Montmayeur A."/>
            <person name="Mulrain L."/>
            <person name="Navidi A."/>
            <person name="Naylor J."/>
            <person name="Negash T."/>
            <person name="Nguyen T."/>
            <person name="Nguyen N."/>
            <person name="Nicol R."/>
            <person name="Norbu C."/>
            <person name="Norbu N."/>
            <person name="Novod N."/>
            <person name="O'Neill B."/>
            <person name="Osman S."/>
            <person name="Markiewicz E."/>
            <person name="Oyono O.L."/>
            <person name="Patti C."/>
            <person name="Phunkhang P."/>
            <person name="Pierre F."/>
            <person name="Priest M."/>
            <person name="Raghuraman S."/>
            <person name="Rege F."/>
            <person name="Reyes R."/>
            <person name="Rise C."/>
            <person name="Rogov P."/>
            <person name="Ross K."/>
            <person name="Ryan E."/>
            <person name="Settipalli S."/>
            <person name="Shea T."/>
            <person name="Sherpa N."/>
            <person name="Shi L."/>
            <person name="Shih D."/>
            <person name="Sparrow T."/>
            <person name="Spaulding J."/>
            <person name="Stalker J."/>
            <person name="Stange-Thomann N."/>
            <person name="Stavropoulos S."/>
            <person name="Stone C."/>
            <person name="Strader C."/>
            <person name="Tesfaye S."/>
            <person name="Thomson T."/>
            <person name="Thoulutsang Y."/>
            <person name="Thoulutsang D."/>
            <person name="Topham K."/>
            <person name="Topping I."/>
            <person name="Tsamla T."/>
            <person name="Vassiliev H."/>
            <person name="Vo A."/>
            <person name="Wangchuk T."/>
            <person name="Wangdi T."/>
            <person name="Weiand M."/>
            <person name="Wilkinson J."/>
            <person name="Wilson A."/>
            <person name="Yadav S."/>
            <person name="Young G."/>
            <person name="Yu Q."/>
            <person name="Zembek L."/>
            <person name="Zhong D."/>
            <person name="Zimmer A."/>
            <person name="Zwirko Z."/>
            <person name="Jaffe D.B."/>
            <person name="Alvarez P."/>
            <person name="Brockman W."/>
            <person name="Butler J."/>
            <person name="Chin C."/>
            <person name="Gnerre S."/>
            <person name="Grabherr M."/>
            <person name="Kleber M."/>
            <person name="Mauceli E."/>
            <person name="MacCallum I."/>
        </authorList>
    </citation>
    <scope>NUCLEOTIDE SEQUENCE [LARGE SCALE GENOMIC DNA]</scope>
    <source>
        <strain evidence="16">Tucson 15010-1051.87</strain>
    </source>
</reference>
<dbReference type="Pfam" id="PF13894">
    <property type="entry name" value="zf-C2H2_4"/>
    <property type="match status" value="1"/>
</dbReference>
<dbReference type="PhylomeDB" id="B4ME46"/>
<name>B4ME46_DROVI</name>
<dbReference type="GO" id="GO:0000978">
    <property type="term" value="F:RNA polymerase II cis-regulatory region sequence-specific DNA binding"/>
    <property type="evidence" value="ECO:0007669"/>
    <property type="project" value="TreeGrafter"/>
</dbReference>
<comment type="function">
    <text evidence="1">May be involved in transcriptional regulation.</text>
</comment>
<keyword evidence="11" id="KW-0539">Nucleus</keyword>
<keyword evidence="9" id="KW-0238">DNA-binding</keyword>
<dbReference type="eggNOG" id="KOG1721">
    <property type="taxonomic scope" value="Eukaryota"/>
</dbReference>
<evidence type="ECO:0000256" key="3">
    <source>
        <dbReference type="ARBA" id="ARBA00006991"/>
    </source>
</evidence>
<comment type="similarity">
    <text evidence="3">Belongs to the krueppel C2H2-type zinc-finger protein family.</text>
</comment>
<evidence type="ECO:0000256" key="4">
    <source>
        <dbReference type="ARBA" id="ARBA00022723"/>
    </source>
</evidence>
<feature type="domain" description="C2H2-type" evidence="14">
    <location>
        <begin position="134"/>
        <end position="161"/>
    </location>
</feature>
<dbReference type="AlphaFoldDB" id="B4ME46"/>
<evidence type="ECO:0000259" key="14">
    <source>
        <dbReference type="PROSITE" id="PS50157"/>
    </source>
</evidence>
<dbReference type="GO" id="GO:0005634">
    <property type="term" value="C:nucleus"/>
    <property type="evidence" value="ECO:0007669"/>
    <property type="project" value="UniProtKB-SubCell"/>
</dbReference>
<dbReference type="GO" id="GO:0000981">
    <property type="term" value="F:DNA-binding transcription factor activity, RNA polymerase II-specific"/>
    <property type="evidence" value="ECO:0007669"/>
    <property type="project" value="TreeGrafter"/>
</dbReference>
<feature type="domain" description="C2H2-type" evidence="14">
    <location>
        <begin position="162"/>
        <end position="189"/>
    </location>
</feature>
<evidence type="ECO:0000313" key="15">
    <source>
        <dbReference type="EMBL" id="EDW58811.1"/>
    </source>
</evidence>
<keyword evidence="5" id="KW-0677">Repeat</keyword>
<evidence type="ECO:0000313" key="16">
    <source>
        <dbReference type="Proteomes" id="UP000008792"/>
    </source>
</evidence>
<comment type="subcellular location">
    <subcellularLocation>
        <location evidence="2">Nucleus</location>
    </subcellularLocation>
</comment>
<dbReference type="Pfam" id="PF00096">
    <property type="entry name" value="zf-C2H2"/>
    <property type="match status" value="4"/>
</dbReference>